<dbReference type="RefSeq" id="YP_010670589.1">
    <property type="nucleotide sequence ID" value="NC_070965.1"/>
</dbReference>
<evidence type="ECO:0000313" key="2">
    <source>
        <dbReference type="EMBL" id="QIN96922.1"/>
    </source>
</evidence>
<dbReference type="KEGG" id="vg:77946799"/>
<dbReference type="InterPro" id="IPR023366">
    <property type="entry name" value="ATP_synth_asu-like_sf"/>
</dbReference>
<reference evidence="2 3" key="1">
    <citation type="submission" date="2020-03" db="EMBL/GenBank/DDBJ databases">
        <title>The Isolation and Genome Sequence of a Novel Cyanophage S-H34 from the Huanghai Sea, China.</title>
        <authorList>
            <person name="Jiang T."/>
        </authorList>
    </citation>
    <scope>NUCLEOTIDE SEQUENCE [LARGE SCALE GENOMIC DNA]</scope>
</reference>
<dbReference type="Pfam" id="PF16075">
    <property type="entry name" value="DUF4815"/>
    <property type="match status" value="2"/>
</dbReference>
<dbReference type="InterPro" id="IPR032096">
    <property type="entry name" value="DUF4815"/>
</dbReference>
<dbReference type="Proteomes" id="UP000501900">
    <property type="component" value="Genome"/>
</dbReference>
<dbReference type="EMBL" id="MT162467">
    <property type="protein sequence ID" value="QIN96922.1"/>
    <property type="molecule type" value="Genomic_DNA"/>
</dbReference>
<keyword evidence="3" id="KW-1185">Reference proteome</keyword>
<name>A0A6G8R6A1_9CAUD</name>
<accession>A0A6G8R6A1</accession>
<dbReference type="Gene3D" id="2.40.30.20">
    <property type="match status" value="1"/>
</dbReference>
<sequence length="2477" mass="268985">MPIQKNLNVAPYYDDFDPNKNFYKVLYKPGHPVQARELTTQQTITADQIEQLASRFLKEGDNIIPGEVTYLAPQSYVRLSSFTQGVSAQDFVGYNLTGVTSGVVAEVVFAVEATEDDDATLYVSYSGSGGDGATSTFLEGEVLESTNPNNLTATVGVNTISKPITSNPLGQGALYKVSEGSFYVDGMMVRNTEQTIVVGKFTHRPTAEVGFLVTEEVVTSSEDASLLDNSQGSSNFAAPGADRLKITLTLVAREQNAVDPNFIRLSTITQGNILSTPSETVKWDWLYEILARRTYDESGDYIVTEFPVTTMEYWNSDGEEKGLYDADAQTGLYPAVPGDADQTGLTYNQANDVYVLNVSPGKAYVKGFEVEYKQPNFMYGDKARSTAFRADALTQFTEGYNLNITNLYGTPDFTNITGEGTSVAFDDIIIYRNFIDGFVGEAEDGNGRPLNIGNAPWKTFHIIADGDIGSNPTGYVEVYKEGNTCVVNASVDLVRGDAIGDATILAATAIEAIPAGVMRPRYLTPDGTVDLGDGFYGYNSTYNMGVMTSVYFTELDVVGINNPTVPWTVGELVRGEDSGALGTVESGSTTTNLLVSNVVGSFLPGEEVIQTQSATVTKVSRILRPGEVSEFVFTNKGAGGSTIDLSSQTAVTLSALGSTKTLTAAAGDIVVSSSGISITETGRSKLTNFPLPTLEQNLGITYELSTVPSAVTGYAVSRGSNLTNTLQLAKSFYSPLADTNDFSADISIQNASDSEITDVANGSGFSAAAGSNTLLCDVFSGDPSQQLIPGDLITFVDDSGNTINRIVQYATKPVGYGTKRSRARIFLTTTVPNTVSSNTVQRIRVRTKGTPTETLLYTLPQQVVATLETNPDATEISYQVKKEFIVNVPSGSSTITLTTGKNNETFIASDSQTTIAIAENISNATDPTNLEGRVLVPSNIDVTQDDGRKVIYTIPNPLAYSVKMKVIAPIFVANAISKRKILRSNQTITVSAADAAKALISLGKADATAVHSITQSGKDISDNYTFDNGQRDNIYDIARVVLKTGRPPATGEVQIVFDYFEHSGEGDFFSVDSYTADDTFNYANIPTYTPTFVVGKKGVFEKNKNQQKIQLRDAIDFRPVVSASTSVIASVTDGTDSQSSTNYRDSSNGGDGFVPRIPIAESLFRCDMEYYLARYDSLFLSSNGSMALVAGEDSIDPEPVPDLANSIRLYDVFLPAYTFTLDDIYIRKFNYKRYQMKDIAVIDRRVERLEEVVTLSLLEQAALNTSVRDAVTGLDRFKNGIVVDSFRDHARGEVGTDQYRCSIDSENDQLRAPYFIDQAELEEKAQTEDARFNANYVIKDGIATLTHENEFYLNQPHATRWINLQPYMVFTYDGELELNPPIDTFADQNRLPTLVIEDNAVFDATSGLANAMNRGGMGTVWGRWNTNGNTRTRTQTTTTINTRTARRERTSYGDRVTDVQLAETMRSIAVEFRGTNLKPETRYYAFFDEIEVSNWISPDTIQTNFDDGLGRYQGAPNRNRGGFGLPIMSDSVGTIQGIFIVPNGRAPVEGSRYNGRMRDLQYRSSGTSRSFNTGTKVLRFTDNPDNPEDLDLVGGICEADFTSSGVISDVQQTVVSTRLPAFATRTRVTDRETLQIPRPVINNITNVTNNVTNVTNVTNRTTVVNNNITRVESPQRTGGGDPVAQSFYISFPDDIPPAEGIFITELDLYFRTKDPVHGVTAYLVPTEAGQRPTDQIIPHGSVTKKPNTTLRVVCTSLDGNTTQLATGTEVRGSTSGAVGTLRSSTTFRSPSNNATENVNNFVYTLIIDQYDGDFVAGEELIPLVTPRLADKFFVASDEVEVTRVDLQTFGENYTEATVTFSEPELPGGTAASASVTIADGKIYQIQLEDPGSGYTKTPTISITGDGTGATAGVRSKDSIPAVEMGITTSDDATLKTTFKFPAPVFLKADTYYAFVAYAPASLNYTIWTAKLGENLVGTETRMTTQPLLGSMFKSQNQGLWTEDQTQDVKFDLRRAKFDTSRPGVVTLQNAPLGLRGLEIDPIETNTLGSNDDSDVFGDNPKIVRIYHHMHGLAVGDLVAIDGVVNNPGGIPNEEFNTLHTVLAADFETFTIKTTTAATESVKDGGHLVACSYNRPYEVINTYTGAMVMTGTSLDAYTRSVQAAGITNYNVANAYRKNSYGATKLSESFYYGDAQQVAGYLNEVNNTLKLGGERSLEEAIVLSSSTDYLSPVIDVTRTNANLIRNLIDNPSVDGDIYGVTSRTVTFSGDVSPTTLTVGDLAEFTQGALTSNLTVREIDTSANKITFTGQYVGSLTTSSTFSDATLSGLTIVKVSTGTSGSFYPETTNAGSTWAKWVSKLFVFENPCDGLELKLSAIFYDTASIKVYYRPRNIGFDGELANVNWIPFNGTGLPNQVEKIEPRSSEDVNPTLIPDEDYQSLTFNIQDVPKFDGVAIKIIMTANNPAQAPLIDDLQLITTE</sequence>
<dbReference type="GeneID" id="77946799"/>
<feature type="domain" description="DUF4815" evidence="1">
    <location>
        <begin position="1140"/>
        <end position="1389"/>
    </location>
</feature>
<feature type="domain" description="DUF4815" evidence="1">
    <location>
        <begin position="175"/>
        <end position="312"/>
    </location>
</feature>
<organism evidence="2 3">
    <name type="scientific">Synechococcus phage S-H34</name>
    <dbReference type="NCBI Taxonomy" id="2718942"/>
    <lineage>
        <taxon>Viruses</taxon>
        <taxon>Duplodnaviria</taxon>
        <taxon>Heunggongvirae</taxon>
        <taxon>Uroviricota</taxon>
        <taxon>Caudoviricetes</taxon>
        <taxon>Pantevenvirales</taxon>
        <taxon>Kyanoviridae</taxon>
        <taxon>Makaravirus</taxon>
        <taxon>Makaravirus thirtyfour</taxon>
    </lineage>
</organism>
<protein>
    <submittedName>
        <fullName evidence="2">Structural protein</fullName>
    </submittedName>
</protein>
<evidence type="ECO:0000313" key="3">
    <source>
        <dbReference type="Proteomes" id="UP000501900"/>
    </source>
</evidence>
<evidence type="ECO:0000259" key="1">
    <source>
        <dbReference type="Pfam" id="PF16075"/>
    </source>
</evidence>
<proteinExistence type="predicted"/>